<dbReference type="HOGENOM" id="CLU_034003_0_0_1"/>
<dbReference type="OrthoDB" id="3690840at2759"/>
<dbReference type="RefSeq" id="XP_008028734.1">
    <property type="nucleotide sequence ID" value="XM_008030543.1"/>
</dbReference>
<accession>R0ID83</accession>
<evidence type="ECO:0000313" key="3">
    <source>
        <dbReference type="Proteomes" id="UP000016935"/>
    </source>
</evidence>
<dbReference type="EMBL" id="KB908833">
    <property type="protein sequence ID" value="EOA83325.1"/>
    <property type="molecule type" value="Genomic_DNA"/>
</dbReference>
<feature type="region of interest" description="Disordered" evidence="1">
    <location>
        <begin position="213"/>
        <end position="239"/>
    </location>
</feature>
<evidence type="ECO:0000313" key="2">
    <source>
        <dbReference type="EMBL" id="EOA83325.1"/>
    </source>
</evidence>
<feature type="compositionally biased region" description="Basic residues" evidence="1">
    <location>
        <begin position="480"/>
        <end position="490"/>
    </location>
</feature>
<dbReference type="GeneID" id="19402504"/>
<dbReference type="AlphaFoldDB" id="R0ID83"/>
<name>R0ID83_EXST2</name>
<proteinExistence type="predicted"/>
<evidence type="ECO:0000256" key="1">
    <source>
        <dbReference type="SAM" id="MobiDB-lite"/>
    </source>
</evidence>
<feature type="region of interest" description="Disordered" evidence="1">
    <location>
        <begin position="84"/>
        <end position="115"/>
    </location>
</feature>
<feature type="region of interest" description="Disordered" evidence="1">
    <location>
        <begin position="157"/>
        <end position="201"/>
    </location>
</feature>
<feature type="compositionally biased region" description="Polar residues" evidence="1">
    <location>
        <begin position="88"/>
        <end position="111"/>
    </location>
</feature>
<reference evidence="2 3" key="2">
    <citation type="journal article" date="2013" name="PLoS Genet.">
        <title>Comparative genome structure, secondary metabolite, and effector coding capacity across Cochliobolus pathogens.</title>
        <authorList>
            <person name="Condon B.J."/>
            <person name="Leng Y."/>
            <person name="Wu D."/>
            <person name="Bushley K.E."/>
            <person name="Ohm R.A."/>
            <person name="Otillar R."/>
            <person name="Martin J."/>
            <person name="Schackwitz W."/>
            <person name="Grimwood J."/>
            <person name="MohdZainudin N."/>
            <person name="Xue C."/>
            <person name="Wang R."/>
            <person name="Manning V.A."/>
            <person name="Dhillon B."/>
            <person name="Tu Z.J."/>
            <person name="Steffenson B.J."/>
            <person name="Salamov A."/>
            <person name="Sun H."/>
            <person name="Lowry S."/>
            <person name="LaButti K."/>
            <person name="Han J."/>
            <person name="Copeland A."/>
            <person name="Lindquist E."/>
            <person name="Barry K."/>
            <person name="Schmutz J."/>
            <person name="Baker S.E."/>
            <person name="Ciuffetti L.M."/>
            <person name="Grigoriev I.V."/>
            <person name="Zhong S."/>
            <person name="Turgeon B.G."/>
        </authorList>
    </citation>
    <scope>NUCLEOTIDE SEQUENCE [LARGE SCALE GENOMIC DNA]</scope>
    <source>
        <strain evidence="3">28A</strain>
    </source>
</reference>
<organism evidence="2 3">
    <name type="scientific">Exserohilum turcicum (strain 28A)</name>
    <name type="common">Northern leaf blight fungus</name>
    <name type="synonym">Setosphaeria turcica</name>
    <dbReference type="NCBI Taxonomy" id="671987"/>
    <lineage>
        <taxon>Eukaryota</taxon>
        <taxon>Fungi</taxon>
        <taxon>Dikarya</taxon>
        <taxon>Ascomycota</taxon>
        <taxon>Pezizomycotina</taxon>
        <taxon>Dothideomycetes</taxon>
        <taxon>Pleosporomycetidae</taxon>
        <taxon>Pleosporales</taxon>
        <taxon>Pleosporineae</taxon>
        <taxon>Pleosporaceae</taxon>
        <taxon>Exserohilum</taxon>
    </lineage>
</organism>
<feature type="region of interest" description="Disordered" evidence="1">
    <location>
        <begin position="519"/>
        <end position="542"/>
    </location>
</feature>
<protein>
    <submittedName>
        <fullName evidence="2">Uncharacterized protein</fullName>
    </submittedName>
</protein>
<dbReference type="Proteomes" id="UP000016935">
    <property type="component" value="Unassembled WGS sequence"/>
</dbReference>
<feature type="compositionally biased region" description="Polar residues" evidence="1">
    <location>
        <begin position="255"/>
        <end position="264"/>
    </location>
</feature>
<feature type="compositionally biased region" description="Basic residues" evidence="1">
    <location>
        <begin position="307"/>
        <end position="316"/>
    </location>
</feature>
<sequence length="563" mass="61870">MAAPDPNPPQSRNKEWLAFHRKHEEDMKSFDRMAQDAHAKLQQKLEKERAELVAKHASEKKAFKTGLNESSNMHDCQANLDRRVVGARSQTVSPTITGVRGEQTSTTTSLNLPADKKASPSVFINLVSDDEETISPQEPSPVQIPSAIRQLYGDCPKTGKVSSKPPQIKRTHSLFSQTQSTPFAASHAQPQHGANTAKPSILSSGIFPRAQTTGVPLQAKQTPLEKETQSSTARRPVFKRRSLLDNIDFPRARSLTNHANSSGISGAKKGKRKVWDVSSDDSSDDFPPSGGNDGDDEQETAGEVKRRGINKSKMQGKTKASSPTAKKARMRTLSPLGRNFSGISREKNSFSFHPSPRSNAKVNNQALSSSHGMSPRTAGGHNQPGLLDVPKFTSKKSAGSTATTRLYRKAKLDAHERISHLNQQTATFLAEEESESGTMEEMGSGLRSISLTPRHRITGPFGEKVDMLAETSDDESVKAPGRRRNTKARARALSDEEDGWKSWTELRAKGDRHLAKYQATISDDTYEENDEDEDEDSEPDISKYTIVNGVIIHDNDVESIELI</sequence>
<feature type="region of interest" description="Disordered" evidence="1">
    <location>
        <begin position="468"/>
        <end position="495"/>
    </location>
</feature>
<gene>
    <name evidence="2" type="ORF">SETTUDRAFT_22025</name>
</gene>
<feature type="compositionally biased region" description="Polar residues" evidence="1">
    <location>
        <begin position="173"/>
        <end position="201"/>
    </location>
</feature>
<feature type="region of interest" description="Disordered" evidence="1">
    <location>
        <begin position="255"/>
        <end position="403"/>
    </location>
</feature>
<keyword evidence="3" id="KW-1185">Reference proteome</keyword>
<reference evidence="2 3" key="1">
    <citation type="journal article" date="2012" name="PLoS Pathog.">
        <title>Diverse lifestyles and strategies of plant pathogenesis encoded in the genomes of eighteen Dothideomycetes fungi.</title>
        <authorList>
            <person name="Ohm R.A."/>
            <person name="Feau N."/>
            <person name="Henrissat B."/>
            <person name="Schoch C.L."/>
            <person name="Horwitz B.A."/>
            <person name="Barry K.W."/>
            <person name="Condon B.J."/>
            <person name="Copeland A.C."/>
            <person name="Dhillon B."/>
            <person name="Glaser F."/>
            <person name="Hesse C.N."/>
            <person name="Kosti I."/>
            <person name="LaButti K."/>
            <person name="Lindquist E.A."/>
            <person name="Lucas S."/>
            <person name="Salamov A.A."/>
            <person name="Bradshaw R.E."/>
            <person name="Ciuffetti L."/>
            <person name="Hamelin R.C."/>
            <person name="Kema G.H.J."/>
            <person name="Lawrence C."/>
            <person name="Scott J.A."/>
            <person name="Spatafora J.W."/>
            <person name="Turgeon B.G."/>
            <person name="de Wit P.J.G.M."/>
            <person name="Zhong S."/>
            <person name="Goodwin S.B."/>
            <person name="Grigoriev I.V."/>
        </authorList>
    </citation>
    <scope>NUCLEOTIDE SEQUENCE [LARGE SCALE GENOMIC DNA]</scope>
    <source>
        <strain evidence="3">28A</strain>
    </source>
</reference>
<feature type="compositionally biased region" description="Acidic residues" evidence="1">
    <location>
        <begin position="524"/>
        <end position="539"/>
    </location>
</feature>
<feature type="compositionally biased region" description="Polar residues" evidence="1">
    <location>
        <begin position="349"/>
        <end position="372"/>
    </location>
</feature>